<dbReference type="EMBL" id="CATQJA010000793">
    <property type="protein sequence ID" value="CAJ0564072.1"/>
    <property type="molecule type" value="Genomic_DNA"/>
</dbReference>
<sequence>MPYVGVGAQRQAAAQSLCGRRMLSVYLAMAVGLLMTVFVALLGKYHSDHPAIAPKMETIEDVHAFAARTLSENINVENIKEYLRVFTKEPHVAGSENNKRVAHAIHDLWKTIGLEDVRLVPYEVLLSYPDWDKPNKVFIKKGTQTVFESKGISPVIIPDEQGAKYAGHQWVAWAAPGIVTGDVVFCNRGHQEDFENLRKLGVDVTGKIALLRYGDGFRGDKVKIAQDYGAIGAILYSDPDDVASDGTDSAHVYPNTVWMPNEGVQRGSTMHGDGDPLTPLYPSKPDIYKYRTIEQAKKDRVLPTIPILPISYTTAWQIMSRMDGRPVPKQWQGGLNVTYRTGPGLKDGATVTIDVKSELQTRNIRNVIGYIRGRDEPDRYVILGNHFDAWVYGSIDPNSGTAILSEVARSMVATMNQTGWRPARSIIFMSWDAEEYGLVGSTEFVEEYVDILQKRAVVYINMDCMTGNRTLILNTVPSLYDVSISVSKTVKNPLKSEVERGRKTVFDTWLKYFPDPKRRGRPEMQVPSGGSDHAPFLNFAGVPVIDFSYKNISRKDYALYHSMYETPFVNENLIDPDGFAAHRATGQVWAELARRFADEVILPFNVTDLAVSILKDYIPDVRQAMGPLYYFKEAIDDAKQQLTHFTAATTEFYNVALQFNKTITLGRQAFDQNPYDPRHVHAINERIMGVERCFINPRGMKRAPQSRHVLFSVSDKDSYSGREMAAVFDAISDFKAAKSTQERQAAGRELAQEISKVQYSIMCATNVLLDHI</sequence>
<dbReference type="SUPFAM" id="SSF47672">
    <property type="entry name" value="Transferrin receptor-like dimerisation domain"/>
    <property type="match status" value="1"/>
</dbReference>
<dbReference type="Gene3D" id="1.20.930.40">
    <property type="entry name" value="Transferrin receptor-like, dimerisation domain"/>
    <property type="match status" value="1"/>
</dbReference>
<feature type="domain" description="Peptidase M28" evidence="5">
    <location>
        <begin position="366"/>
        <end position="566"/>
    </location>
</feature>
<comment type="caution">
    <text evidence="6">The sequence shown here is derived from an EMBL/GenBank/DDBJ whole genome shotgun (WGS) entry which is preliminary data.</text>
</comment>
<keyword evidence="7" id="KW-1185">Reference proteome</keyword>
<dbReference type="SUPFAM" id="SSF52025">
    <property type="entry name" value="PA domain"/>
    <property type="match status" value="1"/>
</dbReference>
<dbReference type="InterPro" id="IPR046450">
    <property type="entry name" value="PA_dom_sf"/>
</dbReference>
<dbReference type="Gene3D" id="3.50.30.30">
    <property type="match status" value="1"/>
</dbReference>
<proteinExistence type="inferred from homology"/>
<organism evidence="6 7">
    <name type="scientific">Mesorhabditis spiculigera</name>
    <dbReference type="NCBI Taxonomy" id="96644"/>
    <lineage>
        <taxon>Eukaryota</taxon>
        <taxon>Metazoa</taxon>
        <taxon>Ecdysozoa</taxon>
        <taxon>Nematoda</taxon>
        <taxon>Chromadorea</taxon>
        <taxon>Rhabditida</taxon>
        <taxon>Rhabditina</taxon>
        <taxon>Rhabditomorpha</taxon>
        <taxon>Rhabditoidea</taxon>
        <taxon>Rhabditidae</taxon>
        <taxon>Mesorhabditinae</taxon>
        <taxon>Mesorhabditis</taxon>
    </lineage>
</organism>
<dbReference type="GO" id="GO:0004180">
    <property type="term" value="F:carboxypeptidase activity"/>
    <property type="evidence" value="ECO:0007669"/>
    <property type="project" value="TreeGrafter"/>
</dbReference>
<comment type="similarity">
    <text evidence="1">Belongs to the peptidase M28 family. M28B subfamily.</text>
</comment>
<evidence type="ECO:0000259" key="5">
    <source>
        <dbReference type="Pfam" id="PF04389"/>
    </source>
</evidence>
<dbReference type="Gene3D" id="3.40.630.10">
    <property type="entry name" value="Zn peptidases"/>
    <property type="match status" value="1"/>
</dbReference>
<dbReference type="InterPro" id="IPR036757">
    <property type="entry name" value="TFR-like_dimer_dom_sf"/>
</dbReference>
<keyword evidence="2" id="KW-0812">Transmembrane</keyword>
<feature type="domain" description="Transferrin receptor-like dimerisation" evidence="4">
    <location>
        <begin position="638"/>
        <end position="768"/>
    </location>
</feature>
<evidence type="ECO:0000313" key="6">
    <source>
        <dbReference type="EMBL" id="CAJ0564072.1"/>
    </source>
</evidence>
<dbReference type="Proteomes" id="UP001177023">
    <property type="component" value="Unassembled WGS sequence"/>
</dbReference>
<dbReference type="Pfam" id="PF04253">
    <property type="entry name" value="TFR_dimer"/>
    <property type="match status" value="1"/>
</dbReference>
<dbReference type="InterPro" id="IPR003137">
    <property type="entry name" value="PA_domain"/>
</dbReference>
<evidence type="ECO:0000259" key="3">
    <source>
        <dbReference type="Pfam" id="PF02225"/>
    </source>
</evidence>
<feature type="non-terminal residue" evidence="6">
    <location>
        <position position="1"/>
    </location>
</feature>
<dbReference type="AlphaFoldDB" id="A0AA36C984"/>
<gene>
    <name evidence="6" type="ORF">MSPICULIGERA_LOCUS2768</name>
</gene>
<dbReference type="Pfam" id="PF02225">
    <property type="entry name" value="PA"/>
    <property type="match status" value="1"/>
</dbReference>
<keyword evidence="2" id="KW-1133">Transmembrane helix</keyword>
<evidence type="ECO:0000313" key="7">
    <source>
        <dbReference type="Proteomes" id="UP001177023"/>
    </source>
</evidence>
<keyword evidence="2" id="KW-0472">Membrane</keyword>
<protein>
    <submittedName>
        <fullName evidence="6">Uncharacterized protein</fullName>
    </submittedName>
</protein>
<evidence type="ECO:0000256" key="2">
    <source>
        <dbReference type="SAM" id="Phobius"/>
    </source>
</evidence>
<dbReference type="CDD" id="cd08022">
    <property type="entry name" value="M28_PSMA_like"/>
    <property type="match status" value="1"/>
</dbReference>
<evidence type="ECO:0000256" key="1">
    <source>
        <dbReference type="ARBA" id="ARBA00005634"/>
    </source>
</evidence>
<dbReference type="Pfam" id="PF04389">
    <property type="entry name" value="Peptidase_M28"/>
    <property type="match status" value="1"/>
</dbReference>
<accession>A0AA36C984</accession>
<name>A0AA36C984_9BILA</name>
<dbReference type="InterPro" id="IPR007365">
    <property type="entry name" value="TFR-like_dimer_dom"/>
</dbReference>
<feature type="domain" description="PA" evidence="3">
    <location>
        <begin position="179"/>
        <end position="267"/>
    </location>
</feature>
<dbReference type="FunFam" id="3.40.630.10:FF:000101">
    <property type="entry name" value="N-acetylated alpha-linked acidic dipeptidase like 1"/>
    <property type="match status" value="1"/>
</dbReference>
<dbReference type="InterPro" id="IPR039373">
    <property type="entry name" value="Peptidase_M28B"/>
</dbReference>
<dbReference type="InterPro" id="IPR007484">
    <property type="entry name" value="Peptidase_M28"/>
</dbReference>
<dbReference type="SUPFAM" id="SSF53187">
    <property type="entry name" value="Zn-dependent exopeptidases"/>
    <property type="match status" value="1"/>
</dbReference>
<evidence type="ECO:0000259" key="4">
    <source>
        <dbReference type="Pfam" id="PF04253"/>
    </source>
</evidence>
<dbReference type="FunFam" id="3.50.30.30:FF:000033">
    <property type="entry name" value="Glutamate carboxypeptidase 2 homolog"/>
    <property type="match status" value="1"/>
</dbReference>
<dbReference type="CDD" id="cd02121">
    <property type="entry name" value="PA_GCPII_like"/>
    <property type="match status" value="1"/>
</dbReference>
<reference evidence="6" key="1">
    <citation type="submission" date="2023-06" db="EMBL/GenBank/DDBJ databases">
        <authorList>
            <person name="Delattre M."/>
        </authorList>
    </citation>
    <scope>NUCLEOTIDE SEQUENCE</scope>
    <source>
        <strain evidence="6">AF72</strain>
    </source>
</reference>
<feature type="transmembrane region" description="Helical" evidence="2">
    <location>
        <begin position="23"/>
        <end position="43"/>
    </location>
</feature>
<dbReference type="PANTHER" id="PTHR10404:SF77">
    <property type="entry name" value="GLUTAMATE CARBOXYPEPTIDASE 2 HOMOLOG"/>
    <property type="match status" value="1"/>
</dbReference>
<dbReference type="PANTHER" id="PTHR10404">
    <property type="entry name" value="N-ACETYLATED-ALPHA-LINKED ACIDIC DIPEPTIDASE"/>
    <property type="match status" value="1"/>
</dbReference>